<name>H6RJ56_BLASD</name>
<feature type="compositionally biased region" description="Basic residues" evidence="1">
    <location>
        <begin position="140"/>
        <end position="152"/>
    </location>
</feature>
<dbReference type="Proteomes" id="UP000007517">
    <property type="component" value="Chromosome"/>
</dbReference>
<accession>H6RJ56</accession>
<gene>
    <name evidence="2" type="ordered locus">BLASA_3973</name>
</gene>
<dbReference type="EMBL" id="FO117623">
    <property type="protein sequence ID" value="CCG04801.1"/>
    <property type="molecule type" value="Genomic_DNA"/>
</dbReference>
<reference evidence="3" key="2">
    <citation type="submission" date="2012-02" db="EMBL/GenBank/DDBJ databases">
        <title>Complete genome sequence of Blastococcus saxobsidens strain DD2.</title>
        <authorList>
            <person name="Genoscope."/>
        </authorList>
    </citation>
    <scope>NUCLEOTIDE SEQUENCE [LARGE SCALE GENOMIC DNA]</scope>
    <source>
        <strain evidence="3">DD2</strain>
    </source>
</reference>
<dbReference type="HOGENOM" id="CLU_1718786_0_0_11"/>
<organism evidence="2 3">
    <name type="scientific">Blastococcus saxobsidens (strain DD2)</name>
    <dbReference type="NCBI Taxonomy" id="1146883"/>
    <lineage>
        <taxon>Bacteria</taxon>
        <taxon>Bacillati</taxon>
        <taxon>Actinomycetota</taxon>
        <taxon>Actinomycetes</taxon>
        <taxon>Geodermatophilales</taxon>
        <taxon>Geodermatophilaceae</taxon>
        <taxon>Blastococcus</taxon>
    </lineage>
</organism>
<dbReference type="AlphaFoldDB" id="H6RJ56"/>
<dbReference type="STRING" id="1146883.BLASA_3973"/>
<feature type="region of interest" description="Disordered" evidence="1">
    <location>
        <begin position="99"/>
        <end position="152"/>
    </location>
</feature>
<evidence type="ECO:0000313" key="3">
    <source>
        <dbReference type="Proteomes" id="UP000007517"/>
    </source>
</evidence>
<keyword evidence="3" id="KW-1185">Reference proteome</keyword>
<sequence>MTQQPAPRTPPPSPPLWRQAFDAAERAVAPHAESLVRSEHFALGTALVRRAQTLAGRSVQGLSARAWHLLNLPAGSDISRLRAQIGSLDREVRRLTLQLESERRRASAPARTRPPETTTPATTEDDDADGAQPADGARPRPARRRAQRSTGA</sequence>
<feature type="compositionally biased region" description="Low complexity" evidence="1">
    <location>
        <begin position="107"/>
        <end position="122"/>
    </location>
</feature>
<protein>
    <recommendedName>
        <fullName evidence="4">Poly(3-hydroxyalkanoate) polymerase subunit PhaE</fullName>
    </recommendedName>
</protein>
<reference evidence="2 3" key="1">
    <citation type="journal article" date="2012" name="J. Bacteriol.">
        <title>Genome Sequence of Blastococcus saxobsidens DD2, a Stone-Inhabiting Bacterium.</title>
        <authorList>
            <person name="Chouaia B."/>
            <person name="Crotti E."/>
            <person name="Brusetti L."/>
            <person name="Daffonchio D."/>
            <person name="Essoussi I."/>
            <person name="Nouioui I."/>
            <person name="Sbissi I."/>
            <person name="Ghodhbane-Gtari F."/>
            <person name="Gtari M."/>
            <person name="Vacherie B."/>
            <person name="Barbe V."/>
            <person name="Medigue C."/>
            <person name="Gury J."/>
            <person name="Pujic P."/>
            <person name="Normand P."/>
        </authorList>
    </citation>
    <scope>NUCLEOTIDE SEQUENCE [LARGE SCALE GENOMIC DNA]</scope>
    <source>
        <strain evidence="2 3">DD2</strain>
    </source>
</reference>
<dbReference type="OrthoDB" id="4376915at2"/>
<evidence type="ECO:0000256" key="1">
    <source>
        <dbReference type="SAM" id="MobiDB-lite"/>
    </source>
</evidence>
<dbReference type="KEGG" id="bsd:BLASA_3973"/>
<evidence type="ECO:0000313" key="2">
    <source>
        <dbReference type="EMBL" id="CCG04801.1"/>
    </source>
</evidence>
<dbReference type="eggNOG" id="ENOG502ZKSS">
    <property type="taxonomic scope" value="Bacteria"/>
</dbReference>
<dbReference type="RefSeq" id="WP_014377674.1">
    <property type="nucleotide sequence ID" value="NC_016943.1"/>
</dbReference>
<proteinExistence type="predicted"/>
<evidence type="ECO:0008006" key="4">
    <source>
        <dbReference type="Google" id="ProtNLM"/>
    </source>
</evidence>